<keyword evidence="2" id="KW-1185">Reference proteome</keyword>
<dbReference type="Pfam" id="PF24716">
    <property type="entry name" value="WapI"/>
    <property type="match status" value="1"/>
</dbReference>
<name>A0ABT1WGQ8_9BURK</name>
<organism evidence="1 2">
    <name type="scientific">Limnobacter humi</name>
    <dbReference type="NCBI Taxonomy" id="1778671"/>
    <lineage>
        <taxon>Bacteria</taxon>
        <taxon>Pseudomonadati</taxon>
        <taxon>Pseudomonadota</taxon>
        <taxon>Betaproteobacteria</taxon>
        <taxon>Burkholderiales</taxon>
        <taxon>Burkholderiaceae</taxon>
        <taxon>Limnobacter</taxon>
    </lineage>
</organism>
<gene>
    <name evidence="1" type="ORF">NQT62_04045</name>
</gene>
<dbReference type="EMBL" id="JANIGO010000001">
    <property type="protein sequence ID" value="MCQ8895614.1"/>
    <property type="molecule type" value="Genomic_DNA"/>
</dbReference>
<dbReference type="RefSeq" id="WP_256763304.1">
    <property type="nucleotide sequence ID" value="NZ_JANIGO010000001.1"/>
</dbReference>
<accession>A0ABT1WGQ8</accession>
<evidence type="ECO:0000313" key="2">
    <source>
        <dbReference type="Proteomes" id="UP001204142"/>
    </source>
</evidence>
<proteinExistence type="predicted"/>
<reference evidence="1 2" key="1">
    <citation type="submission" date="2022-07" db="EMBL/GenBank/DDBJ databases">
        <authorList>
            <person name="Xamxidin M."/>
            <person name="Wu M."/>
        </authorList>
    </citation>
    <scope>NUCLEOTIDE SEQUENCE [LARGE SCALE GENOMIC DNA]</scope>
    <source>
        <strain evidence="1 2">NBRC 111650</strain>
    </source>
</reference>
<protein>
    <submittedName>
        <fullName evidence="1">Uncharacterized protein</fullName>
    </submittedName>
</protein>
<comment type="caution">
    <text evidence="1">The sequence shown here is derived from an EMBL/GenBank/DDBJ whole genome shotgun (WGS) entry which is preliminary data.</text>
</comment>
<evidence type="ECO:0000313" key="1">
    <source>
        <dbReference type="EMBL" id="MCQ8895614.1"/>
    </source>
</evidence>
<dbReference type="InterPro" id="IPR056510">
    <property type="entry name" value="WapI"/>
</dbReference>
<dbReference type="Proteomes" id="UP001204142">
    <property type="component" value="Unassembled WGS sequence"/>
</dbReference>
<sequence>MAKIVEINFEYGILKIEVIGLNNKNSADKSDAEWLGVLIDLKAPSVNLNLNADFTVSDMIELEKIFRACLNEARGEQSFCAEEESICIGVLRKNTGEIILSIRCREYGPPKIDFFIKSYTDAVSLEKALGQLVSINGNYSGES</sequence>